<keyword evidence="3 5" id="KW-1133">Transmembrane helix</keyword>
<proteinExistence type="predicted"/>
<protein>
    <submittedName>
        <fullName evidence="6">Uncharacterized protein</fullName>
    </submittedName>
</protein>
<gene>
    <name evidence="6" type="ORF">JKP88DRAFT_301103</name>
</gene>
<keyword evidence="7" id="KW-1185">Reference proteome</keyword>
<dbReference type="SUPFAM" id="SSF161084">
    <property type="entry name" value="MAPEG domain-like"/>
    <property type="match status" value="1"/>
</dbReference>
<evidence type="ECO:0000256" key="2">
    <source>
        <dbReference type="ARBA" id="ARBA00022692"/>
    </source>
</evidence>
<dbReference type="Proteomes" id="UP000664859">
    <property type="component" value="Unassembled WGS sequence"/>
</dbReference>
<evidence type="ECO:0000313" key="7">
    <source>
        <dbReference type="Proteomes" id="UP000664859"/>
    </source>
</evidence>
<dbReference type="InterPro" id="IPR001129">
    <property type="entry name" value="Membr-assoc_MAPEG"/>
</dbReference>
<keyword evidence="2 5" id="KW-0812">Transmembrane</keyword>
<organism evidence="6 7">
    <name type="scientific">Tribonema minus</name>
    <dbReference type="NCBI Taxonomy" id="303371"/>
    <lineage>
        <taxon>Eukaryota</taxon>
        <taxon>Sar</taxon>
        <taxon>Stramenopiles</taxon>
        <taxon>Ochrophyta</taxon>
        <taxon>PX clade</taxon>
        <taxon>Xanthophyceae</taxon>
        <taxon>Tribonematales</taxon>
        <taxon>Tribonemataceae</taxon>
        <taxon>Tribonema</taxon>
    </lineage>
</organism>
<evidence type="ECO:0000313" key="6">
    <source>
        <dbReference type="EMBL" id="KAG5189710.1"/>
    </source>
</evidence>
<dbReference type="Pfam" id="PF01124">
    <property type="entry name" value="MAPEG"/>
    <property type="match status" value="1"/>
</dbReference>
<sequence length="153" mass="17276">MTVTISDQAFKGGAAVTLAYVALFHVLFFVQSKMKMLKRKEYKKKGEKFSSYYNSADKDVLMMDRTVGNFREQTLPFLATFWLALAARGESDCRTVIYRGFAYVVFRALYPVLWGASGQLMGGITALIRVSTVPSYLINFSFMYEIVRAIGAK</sequence>
<dbReference type="InterPro" id="IPR023352">
    <property type="entry name" value="MAPEG-like_dom_sf"/>
</dbReference>
<dbReference type="OrthoDB" id="194427at2759"/>
<comment type="subcellular location">
    <subcellularLocation>
        <location evidence="1">Membrane</location>
    </subcellularLocation>
</comment>
<dbReference type="AlphaFoldDB" id="A0A835ZE67"/>
<evidence type="ECO:0000256" key="3">
    <source>
        <dbReference type="ARBA" id="ARBA00022989"/>
    </source>
</evidence>
<evidence type="ECO:0000256" key="1">
    <source>
        <dbReference type="ARBA" id="ARBA00004370"/>
    </source>
</evidence>
<reference evidence="6" key="1">
    <citation type="submission" date="2021-02" db="EMBL/GenBank/DDBJ databases">
        <title>First Annotated Genome of the Yellow-green Alga Tribonema minus.</title>
        <authorList>
            <person name="Mahan K.M."/>
        </authorList>
    </citation>
    <scope>NUCLEOTIDE SEQUENCE</scope>
    <source>
        <strain evidence="6">UTEX B ZZ1240</strain>
    </source>
</reference>
<evidence type="ECO:0000256" key="4">
    <source>
        <dbReference type="ARBA" id="ARBA00023136"/>
    </source>
</evidence>
<comment type="caution">
    <text evidence="6">The sequence shown here is derived from an EMBL/GenBank/DDBJ whole genome shotgun (WGS) entry which is preliminary data.</text>
</comment>
<keyword evidence="4 5" id="KW-0472">Membrane</keyword>
<dbReference type="Gene3D" id="1.20.120.550">
    <property type="entry name" value="Membrane associated eicosanoid/glutathione metabolism-like domain"/>
    <property type="match status" value="1"/>
</dbReference>
<evidence type="ECO:0000256" key="5">
    <source>
        <dbReference type="SAM" id="Phobius"/>
    </source>
</evidence>
<name>A0A835ZE67_9STRA</name>
<dbReference type="EMBL" id="JAFCMP010000046">
    <property type="protein sequence ID" value="KAG5189710.1"/>
    <property type="molecule type" value="Genomic_DNA"/>
</dbReference>
<accession>A0A835ZE67</accession>
<dbReference type="GO" id="GO:0016020">
    <property type="term" value="C:membrane"/>
    <property type="evidence" value="ECO:0007669"/>
    <property type="project" value="UniProtKB-SubCell"/>
</dbReference>
<feature type="transmembrane region" description="Helical" evidence="5">
    <location>
        <begin position="12"/>
        <end position="30"/>
    </location>
</feature>